<evidence type="ECO:0000256" key="1">
    <source>
        <dbReference type="SAM" id="MobiDB-lite"/>
    </source>
</evidence>
<proteinExistence type="predicted"/>
<evidence type="ECO:0000313" key="4">
    <source>
        <dbReference type="Proteomes" id="UP000707477"/>
    </source>
</evidence>
<feature type="compositionally biased region" description="Polar residues" evidence="1">
    <location>
        <begin position="212"/>
        <end position="225"/>
    </location>
</feature>
<dbReference type="Proteomes" id="UP000707477">
    <property type="component" value="Unassembled WGS sequence"/>
</dbReference>
<name>A0ABX1L4Z4_9LACO</name>
<feature type="domain" description="DUF4097" evidence="2">
    <location>
        <begin position="81"/>
        <end position="202"/>
    </location>
</feature>
<keyword evidence="4" id="KW-1185">Reference proteome</keyword>
<sequence>MKKLLWVTLILLIILATSLFWIVASHRRLNVNTGQLGQLTHRTVALRGTPQNISLRVRTARLSIQTGSHYQLLMNNVINNQFDINNTEHDLSITEQDNTQHQLEIGKTPVLTLIVPAKLHQLTIQQLNGTITLHKLTADTLAVDHVNGTTKIDQLTLKQGGQLTKQNGRTDITHLTSDGLHVTVKTGQFKLNGRKHAGQHPTYTQAGAHPLTINSGNGQVSVTTK</sequence>
<dbReference type="EMBL" id="JAAVSD010000008">
    <property type="protein sequence ID" value="NLR29364.1"/>
    <property type="molecule type" value="Genomic_DNA"/>
</dbReference>
<comment type="caution">
    <text evidence="3">The sequence shown here is derived from an EMBL/GenBank/DDBJ whole genome shotgun (WGS) entry which is preliminary data.</text>
</comment>
<protein>
    <submittedName>
        <fullName evidence="3">DUF4097 domain-containing protein</fullName>
    </submittedName>
</protein>
<dbReference type="Pfam" id="PF13349">
    <property type="entry name" value="DUF4097"/>
    <property type="match status" value="1"/>
</dbReference>
<organism evidence="3 4">
    <name type="scientific">Levilactobacillus tujiorum</name>
    <dbReference type="NCBI Taxonomy" id="2912243"/>
    <lineage>
        <taxon>Bacteria</taxon>
        <taxon>Bacillati</taxon>
        <taxon>Bacillota</taxon>
        <taxon>Bacilli</taxon>
        <taxon>Lactobacillales</taxon>
        <taxon>Lactobacillaceae</taxon>
        <taxon>Levilactobacillus</taxon>
    </lineage>
</organism>
<reference evidence="3 4" key="1">
    <citation type="submission" date="2020-03" db="EMBL/GenBank/DDBJ databases">
        <authorList>
            <person name="Zhang Z."/>
            <person name="Guo Z."/>
            <person name="Hou Q."/>
            <person name="Shen X."/>
        </authorList>
    </citation>
    <scope>NUCLEOTIDE SEQUENCE [LARGE SCALE GENOMIC DNA]</scope>
    <source>
        <strain evidence="3 4">HBUAS51329</strain>
    </source>
</reference>
<accession>A0ABX1L4Z4</accession>
<evidence type="ECO:0000259" key="2">
    <source>
        <dbReference type="Pfam" id="PF13349"/>
    </source>
</evidence>
<feature type="region of interest" description="Disordered" evidence="1">
    <location>
        <begin position="197"/>
        <end position="225"/>
    </location>
</feature>
<gene>
    <name evidence="3" type="ORF">HEQ44_04120</name>
</gene>
<dbReference type="InterPro" id="IPR025164">
    <property type="entry name" value="Toastrack_DUF4097"/>
</dbReference>
<evidence type="ECO:0000313" key="3">
    <source>
        <dbReference type="EMBL" id="NLR29364.1"/>
    </source>
</evidence>
<dbReference type="RefSeq" id="WP_168849124.1">
    <property type="nucleotide sequence ID" value="NZ_JAAVSD010000008.1"/>
</dbReference>